<evidence type="ECO:0000256" key="1">
    <source>
        <dbReference type="ARBA" id="ARBA00022553"/>
    </source>
</evidence>
<dbReference type="PANTHER" id="PTHR44591:SF3">
    <property type="entry name" value="RESPONSE REGULATORY DOMAIN-CONTAINING PROTEIN"/>
    <property type="match status" value="1"/>
</dbReference>
<dbReference type="Pfam" id="PF00072">
    <property type="entry name" value="Response_reg"/>
    <property type="match status" value="1"/>
</dbReference>
<dbReference type="InterPro" id="IPR001789">
    <property type="entry name" value="Sig_transdc_resp-reg_receiver"/>
</dbReference>
<dbReference type="RefSeq" id="WP_408155040.1">
    <property type="nucleotide sequence ID" value="NZ_JAQQFM010000002.1"/>
</dbReference>
<keyword evidence="5" id="KW-1185">Reference proteome</keyword>
<feature type="modified residue" description="4-aspartylphosphate" evidence="2">
    <location>
        <position position="57"/>
    </location>
</feature>
<dbReference type="PROSITE" id="PS50110">
    <property type="entry name" value="RESPONSE_REGULATORY"/>
    <property type="match status" value="1"/>
</dbReference>
<proteinExistence type="predicted"/>
<comment type="caution">
    <text evidence="4">The sequence shown here is derived from an EMBL/GenBank/DDBJ whole genome shotgun (WGS) entry which is preliminary data.</text>
</comment>
<dbReference type="EMBL" id="JAQQFM010000002">
    <property type="protein sequence ID" value="MFL9923410.1"/>
    <property type="molecule type" value="Genomic_DNA"/>
</dbReference>
<reference evidence="4 5" key="1">
    <citation type="journal article" date="2024" name="Chem. Sci.">
        <title>Discovery of megapolipeptins by genome mining of a Burkholderiales bacteria collection.</title>
        <authorList>
            <person name="Paulo B.S."/>
            <person name="Recchia M.J.J."/>
            <person name="Lee S."/>
            <person name="Fergusson C.H."/>
            <person name="Romanowski S.B."/>
            <person name="Hernandez A."/>
            <person name="Krull N."/>
            <person name="Liu D.Y."/>
            <person name="Cavanagh H."/>
            <person name="Bos A."/>
            <person name="Gray C.A."/>
            <person name="Murphy B.T."/>
            <person name="Linington R.G."/>
            <person name="Eustaquio A.S."/>
        </authorList>
    </citation>
    <scope>NUCLEOTIDE SEQUENCE [LARGE SCALE GENOMIC DNA]</scope>
    <source>
        <strain evidence="4 5">RL21-008-BIB-A</strain>
    </source>
</reference>
<organism evidence="4 5">
    <name type="scientific">Herbaspirillum lusitanum</name>
    <dbReference type="NCBI Taxonomy" id="213312"/>
    <lineage>
        <taxon>Bacteria</taxon>
        <taxon>Pseudomonadati</taxon>
        <taxon>Pseudomonadota</taxon>
        <taxon>Betaproteobacteria</taxon>
        <taxon>Burkholderiales</taxon>
        <taxon>Oxalobacteraceae</taxon>
        <taxon>Herbaspirillum</taxon>
    </lineage>
</organism>
<dbReference type="PANTHER" id="PTHR44591">
    <property type="entry name" value="STRESS RESPONSE REGULATOR PROTEIN 1"/>
    <property type="match status" value="1"/>
</dbReference>
<feature type="domain" description="Response regulatory" evidence="3">
    <location>
        <begin position="8"/>
        <end position="121"/>
    </location>
</feature>
<gene>
    <name evidence="4" type="ORF">PQR62_03980</name>
</gene>
<dbReference type="InterPro" id="IPR050595">
    <property type="entry name" value="Bact_response_regulator"/>
</dbReference>
<accession>A0ABW9A4V8</accession>
<dbReference type="InterPro" id="IPR011006">
    <property type="entry name" value="CheY-like_superfamily"/>
</dbReference>
<evidence type="ECO:0000256" key="2">
    <source>
        <dbReference type="PROSITE-ProRule" id="PRU00169"/>
    </source>
</evidence>
<dbReference type="SUPFAM" id="SSF52172">
    <property type="entry name" value="CheY-like"/>
    <property type="match status" value="1"/>
</dbReference>
<protein>
    <submittedName>
        <fullName evidence="4">Response regulator</fullName>
    </submittedName>
</protein>
<dbReference type="Gene3D" id="3.40.50.2300">
    <property type="match status" value="1"/>
</dbReference>
<name>A0ABW9A4V8_9BURK</name>
<keyword evidence="1 2" id="KW-0597">Phosphoprotein</keyword>
<sequence>MKELLGQTILVVDDIEDTRDFLCVLFEQNGMRAIAAAGGHDALRKIRKDRPAVVLTDLCMPKMTGLELARRLRSHPAFIDIPIALISGTLPKDPTASPDIDVFLKKTCTLEYLLKTINQMILNTLNGTQAKRRQSLRDRQAQN</sequence>
<dbReference type="Proteomes" id="UP001629246">
    <property type="component" value="Unassembled WGS sequence"/>
</dbReference>
<evidence type="ECO:0000259" key="3">
    <source>
        <dbReference type="PROSITE" id="PS50110"/>
    </source>
</evidence>
<dbReference type="SMART" id="SM00448">
    <property type="entry name" value="REC"/>
    <property type="match status" value="1"/>
</dbReference>
<evidence type="ECO:0000313" key="4">
    <source>
        <dbReference type="EMBL" id="MFL9923410.1"/>
    </source>
</evidence>
<evidence type="ECO:0000313" key="5">
    <source>
        <dbReference type="Proteomes" id="UP001629246"/>
    </source>
</evidence>